<evidence type="ECO:0000313" key="6">
    <source>
        <dbReference type="EMBL" id="QSZ78232.1"/>
    </source>
</evidence>
<dbReference type="Pfam" id="PF00347">
    <property type="entry name" value="Ribosomal_L6"/>
    <property type="match status" value="1"/>
</dbReference>
<dbReference type="Gene3D" id="3.90.930.12">
    <property type="entry name" value="Ribosomal protein L6, alpha-beta domain"/>
    <property type="match status" value="2"/>
</dbReference>
<dbReference type="GO" id="GO:0002181">
    <property type="term" value="P:cytoplasmic translation"/>
    <property type="evidence" value="ECO:0007669"/>
    <property type="project" value="TreeGrafter"/>
</dbReference>
<dbReference type="GO" id="GO:0003735">
    <property type="term" value="F:structural constituent of ribosome"/>
    <property type="evidence" value="ECO:0007669"/>
    <property type="project" value="InterPro"/>
</dbReference>
<evidence type="ECO:0000256" key="4">
    <source>
        <dbReference type="RuleBase" id="RU003869"/>
    </source>
</evidence>
<sequence length="188" mass="21477">MSKKYTIKIPKDISLIYCTKKKIITFFGPKSSQSLKLKVNIFINNIEKIIKVSSLPFSTISNNEKKKIKAIQGTTVALLKQILTEISTVIYKKLKIVGVSYRALIEESFDNQLLLLKLGFSHLIYFRISNKLSLFCKKRTQLFVSSNSYQDVTHTAAIIRNLKSPEPYKGKGILYENEKILLKVGKKI</sequence>
<dbReference type="InterPro" id="IPR019906">
    <property type="entry name" value="Ribosomal_uL6_bac-type"/>
</dbReference>
<dbReference type="GO" id="GO:1990904">
    <property type="term" value="C:ribonucleoprotein complex"/>
    <property type="evidence" value="ECO:0007669"/>
    <property type="project" value="UniProtKB-KW"/>
</dbReference>
<dbReference type="PANTHER" id="PTHR11655">
    <property type="entry name" value="60S/50S RIBOSOMAL PROTEIN L6/L9"/>
    <property type="match status" value="1"/>
</dbReference>
<dbReference type="GeneID" id="69227019"/>
<dbReference type="PIRSF" id="PIRSF002162">
    <property type="entry name" value="Ribosomal_L6"/>
    <property type="match status" value="1"/>
</dbReference>
<comment type="similarity">
    <text evidence="1 4">Belongs to the universal ribosomal protein uL6 family.</text>
</comment>
<organism evidence="6">
    <name type="scientific">Pleurosigma inscriptura</name>
    <dbReference type="NCBI Taxonomy" id="2819025"/>
    <lineage>
        <taxon>Eukaryota</taxon>
        <taxon>Sar</taxon>
        <taxon>Stramenopiles</taxon>
        <taxon>Ochrophyta</taxon>
        <taxon>Bacillariophyta</taxon>
        <taxon>Bacillariophyceae</taxon>
        <taxon>Bacillariophycidae</taxon>
        <taxon>Naviculales</taxon>
        <taxon>Pleurosigmataceae</taxon>
        <taxon>Pleurosigma</taxon>
    </lineage>
</organism>
<dbReference type="InterPro" id="IPR020040">
    <property type="entry name" value="Ribosomal_uL6_a/b-dom"/>
</dbReference>
<geneLocation type="mitochondrion" evidence="6"/>
<keyword evidence="3 4" id="KW-0687">Ribonucleoprotein</keyword>
<evidence type="ECO:0000256" key="3">
    <source>
        <dbReference type="ARBA" id="ARBA00023274"/>
    </source>
</evidence>
<evidence type="ECO:0000256" key="2">
    <source>
        <dbReference type="ARBA" id="ARBA00022980"/>
    </source>
</evidence>
<dbReference type="GO" id="GO:0005840">
    <property type="term" value="C:ribosome"/>
    <property type="evidence" value="ECO:0007669"/>
    <property type="project" value="UniProtKB-KW"/>
</dbReference>
<dbReference type="PROSITE" id="PS00525">
    <property type="entry name" value="RIBOSOMAL_L6_1"/>
    <property type="match status" value="1"/>
</dbReference>
<dbReference type="AlphaFoldDB" id="A0A8A3SPH3"/>
<protein>
    <submittedName>
        <fullName evidence="6">Ribosomal protein S6</fullName>
    </submittedName>
</protein>
<dbReference type="SUPFAM" id="SSF56053">
    <property type="entry name" value="Ribosomal protein L6"/>
    <property type="match status" value="1"/>
</dbReference>
<dbReference type="InterPro" id="IPR002358">
    <property type="entry name" value="Ribosomal_uL6_CS"/>
</dbReference>
<dbReference type="GO" id="GO:0019843">
    <property type="term" value="F:rRNA binding"/>
    <property type="evidence" value="ECO:0007669"/>
    <property type="project" value="InterPro"/>
</dbReference>
<dbReference type="InterPro" id="IPR000702">
    <property type="entry name" value="Ribosomal_uL6-like"/>
</dbReference>
<feature type="domain" description="Large ribosomal subunit protein uL6 alpha-beta" evidence="5">
    <location>
        <begin position="98"/>
        <end position="175"/>
    </location>
</feature>
<dbReference type="RefSeq" id="YP_010233615.1">
    <property type="nucleotide sequence ID" value="NC_059753.1"/>
</dbReference>
<dbReference type="InterPro" id="IPR036789">
    <property type="entry name" value="Ribosomal_uL6-like_a/b-dom_sf"/>
</dbReference>
<keyword evidence="2 4" id="KW-0689">Ribosomal protein</keyword>
<dbReference type="PANTHER" id="PTHR11655:SF14">
    <property type="entry name" value="LARGE RIBOSOMAL SUBUNIT PROTEIN UL6M"/>
    <property type="match status" value="1"/>
</dbReference>
<accession>A0A8A3SPH3</accession>
<evidence type="ECO:0000259" key="5">
    <source>
        <dbReference type="Pfam" id="PF00347"/>
    </source>
</evidence>
<name>A0A8A3SPH3_9STRA</name>
<reference evidence="6" key="1">
    <citation type="submission" date="2021-02" db="EMBL/GenBank/DDBJ databases">
        <authorList>
            <person name="Jeong Y."/>
            <person name="Lee J."/>
        </authorList>
    </citation>
    <scope>NUCLEOTIDE SEQUENCE</scope>
    <source>
        <strain evidence="6">MEG005</strain>
    </source>
</reference>
<gene>
    <name evidence="6" type="primary">rps6</name>
    <name evidence="6" type="ORF">Pi_017</name>
</gene>
<dbReference type="PRINTS" id="PR00059">
    <property type="entry name" value="RIBOSOMALL6"/>
</dbReference>
<dbReference type="EMBL" id="MW566731">
    <property type="protein sequence ID" value="QSZ78232.1"/>
    <property type="molecule type" value="Genomic_DNA"/>
</dbReference>
<proteinExistence type="inferred from homology"/>
<evidence type="ECO:0000256" key="1">
    <source>
        <dbReference type="ARBA" id="ARBA00009356"/>
    </source>
</evidence>
<keyword evidence="6" id="KW-0496">Mitochondrion</keyword>